<dbReference type="PANTHER" id="PTHR42711">
    <property type="entry name" value="ABC TRANSPORTER ATP-BINDING PROTEIN"/>
    <property type="match status" value="1"/>
</dbReference>
<dbReference type="GO" id="GO:0005886">
    <property type="term" value="C:plasma membrane"/>
    <property type="evidence" value="ECO:0007669"/>
    <property type="project" value="UniProtKB-SubCell"/>
</dbReference>
<evidence type="ECO:0000256" key="1">
    <source>
        <dbReference type="ARBA" id="ARBA00004202"/>
    </source>
</evidence>
<dbReference type="GO" id="GO:0016887">
    <property type="term" value="F:ATP hydrolysis activity"/>
    <property type="evidence" value="ECO:0007669"/>
    <property type="project" value="InterPro"/>
</dbReference>
<evidence type="ECO:0000256" key="7">
    <source>
        <dbReference type="SAM" id="MobiDB-lite"/>
    </source>
</evidence>
<dbReference type="STRING" id="1892869.ACGLYG10_2043"/>
<dbReference type="Pfam" id="PF00005">
    <property type="entry name" value="ABC_tran"/>
    <property type="match status" value="1"/>
</dbReference>
<comment type="subcellular location">
    <subcellularLocation>
        <location evidence="1">Cell membrane</location>
        <topology evidence="1">Peripheral membrane protein</topology>
    </subcellularLocation>
</comment>
<keyword evidence="10" id="KW-1185">Reference proteome</keyword>
<keyword evidence="5" id="KW-0067">ATP-binding</keyword>
<protein>
    <submittedName>
        <fullName evidence="9">Abc transporter</fullName>
    </submittedName>
</protein>
<evidence type="ECO:0000256" key="6">
    <source>
        <dbReference type="ARBA" id="ARBA00023251"/>
    </source>
</evidence>
<evidence type="ECO:0000256" key="4">
    <source>
        <dbReference type="ARBA" id="ARBA00022741"/>
    </source>
</evidence>
<evidence type="ECO:0000256" key="3">
    <source>
        <dbReference type="ARBA" id="ARBA00022448"/>
    </source>
</evidence>
<reference evidence="10" key="1">
    <citation type="submission" date="2016-09" db="EMBL/GenBank/DDBJ databases">
        <authorList>
            <person name="Strepis N."/>
        </authorList>
    </citation>
    <scope>NUCLEOTIDE SEQUENCE [LARGE SCALE GENOMIC DNA]</scope>
</reference>
<dbReference type="Gene3D" id="3.40.50.300">
    <property type="entry name" value="P-loop containing nucleotide triphosphate hydrolases"/>
    <property type="match status" value="1"/>
</dbReference>
<keyword evidence="6" id="KW-0046">Antibiotic resistance</keyword>
<evidence type="ECO:0000313" key="10">
    <source>
        <dbReference type="Proteomes" id="UP000184291"/>
    </source>
</evidence>
<dbReference type="GO" id="GO:0046677">
    <property type="term" value="P:response to antibiotic"/>
    <property type="evidence" value="ECO:0007669"/>
    <property type="project" value="UniProtKB-KW"/>
</dbReference>
<accession>A0A1M4S1F2</accession>
<dbReference type="PANTHER" id="PTHR42711:SF5">
    <property type="entry name" value="ABC TRANSPORTER ATP-BINDING PROTEIN NATA"/>
    <property type="match status" value="1"/>
</dbReference>
<dbReference type="Proteomes" id="UP000184291">
    <property type="component" value="Unassembled WGS sequence"/>
</dbReference>
<dbReference type="InterPro" id="IPR003439">
    <property type="entry name" value="ABC_transporter-like_ATP-bd"/>
</dbReference>
<sequence>MKTQMPGGAGAQHHQHSRPGADSHSIITLNRVSRDFGRLQALAPLDLEVGAGRVLGLLGPNGAGKTTLMSIMACELAPSTGTVTVGGTTVTDTSAARRARRRLALMPQRPASVPGFSALDTVEYAAWTKGLPTRGRRETCMNALDRVGLAAQAKRPLRTLSGGMVQRVHLAAALVSRPALLLLDEPTVGLDPAQRIAFRALVEELEDTATVLATHLVEDVRALSDEIMVLDAGQVRFRGNTAELEVQVSPDAPGDNQLERGYMSVLSQEQS</sequence>
<dbReference type="InterPro" id="IPR003593">
    <property type="entry name" value="AAA+_ATPase"/>
</dbReference>
<gene>
    <name evidence="9" type="ORF">ACGLYG10_2043</name>
</gene>
<dbReference type="RefSeq" id="WP_211483014.1">
    <property type="nucleotide sequence ID" value="NZ_FQTT01000011.1"/>
</dbReference>
<dbReference type="SUPFAM" id="SSF52540">
    <property type="entry name" value="P-loop containing nucleoside triphosphate hydrolases"/>
    <property type="match status" value="1"/>
</dbReference>
<evidence type="ECO:0000259" key="8">
    <source>
        <dbReference type="PROSITE" id="PS50893"/>
    </source>
</evidence>
<dbReference type="PROSITE" id="PS50893">
    <property type="entry name" value="ABC_TRANSPORTER_2"/>
    <property type="match status" value="1"/>
</dbReference>
<keyword evidence="4" id="KW-0547">Nucleotide-binding</keyword>
<dbReference type="InterPro" id="IPR050763">
    <property type="entry name" value="ABC_transporter_ATP-binding"/>
</dbReference>
<proteinExistence type="inferred from homology"/>
<evidence type="ECO:0000256" key="5">
    <source>
        <dbReference type="ARBA" id="ARBA00022840"/>
    </source>
</evidence>
<evidence type="ECO:0000256" key="2">
    <source>
        <dbReference type="ARBA" id="ARBA00005417"/>
    </source>
</evidence>
<dbReference type="AlphaFoldDB" id="A0A1M4S1F2"/>
<dbReference type="SMART" id="SM00382">
    <property type="entry name" value="AAA"/>
    <property type="match status" value="1"/>
</dbReference>
<feature type="region of interest" description="Disordered" evidence="7">
    <location>
        <begin position="1"/>
        <end position="22"/>
    </location>
</feature>
<feature type="domain" description="ABC transporter" evidence="8">
    <location>
        <begin position="27"/>
        <end position="257"/>
    </location>
</feature>
<name>A0A1M4S1F2_9ACTO</name>
<organism evidence="9 10">
    <name type="scientific">Actinomyces glycerinitolerans</name>
    <dbReference type="NCBI Taxonomy" id="1892869"/>
    <lineage>
        <taxon>Bacteria</taxon>
        <taxon>Bacillati</taxon>
        <taxon>Actinomycetota</taxon>
        <taxon>Actinomycetes</taxon>
        <taxon>Actinomycetales</taxon>
        <taxon>Actinomycetaceae</taxon>
        <taxon>Actinomyces</taxon>
    </lineage>
</organism>
<dbReference type="GO" id="GO:0005524">
    <property type="term" value="F:ATP binding"/>
    <property type="evidence" value="ECO:0007669"/>
    <property type="project" value="UniProtKB-KW"/>
</dbReference>
<keyword evidence="3" id="KW-0813">Transport</keyword>
<evidence type="ECO:0000313" key="9">
    <source>
        <dbReference type="EMBL" id="SHE25807.1"/>
    </source>
</evidence>
<dbReference type="EMBL" id="FQTT01000011">
    <property type="protein sequence ID" value="SHE25807.1"/>
    <property type="molecule type" value="Genomic_DNA"/>
</dbReference>
<comment type="similarity">
    <text evidence="2">Belongs to the ABC transporter superfamily.</text>
</comment>
<dbReference type="InterPro" id="IPR027417">
    <property type="entry name" value="P-loop_NTPase"/>
</dbReference>